<dbReference type="EMBL" id="KN825127">
    <property type="protein sequence ID" value="KIK94155.1"/>
    <property type="molecule type" value="Genomic_DNA"/>
</dbReference>
<name>A0A0D0E7M4_9AGAM</name>
<evidence type="ECO:0000313" key="2">
    <source>
        <dbReference type="EMBL" id="KIK94155.1"/>
    </source>
</evidence>
<accession>A0A0D0E7M4</accession>
<evidence type="ECO:0000256" key="1">
    <source>
        <dbReference type="SAM" id="MobiDB-lite"/>
    </source>
</evidence>
<dbReference type="Proteomes" id="UP000054538">
    <property type="component" value="Unassembled WGS sequence"/>
</dbReference>
<protein>
    <submittedName>
        <fullName evidence="2">Uncharacterized protein</fullName>
    </submittedName>
</protein>
<sequence>MPMIRETFAFHYATLDGPPTLRMLSVGGDESRDYISRQATLSVKSNGVYTVLGTETFLASILSEVHGSRSENVKLRWKFDYLVSDRKVDATGKTLPGEKTLTPLTFSCSPYLLHPLQGKKTAFMHIVKKNLVSKLGSQKLEPPVCPPSHSAMPPCHASTWRNTSTHARSHSDAAVKRGRHPTTRSPLGVGAKGGTIRGMSQLQYIRRRRASSAGEHSLPIPKEDLVGVSTTLRHPPIGLHIMPSSYIITLSGWTKKGGS</sequence>
<dbReference type="AlphaFoldDB" id="A0A0D0E7M4"/>
<dbReference type="InParanoid" id="A0A0D0E7M4"/>
<dbReference type="HOGENOM" id="CLU_1074019_0_0_1"/>
<evidence type="ECO:0000313" key="3">
    <source>
        <dbReference type="Proteomes" id="UP000054538"/>
    </source>
</evidence>
<keyword evidence="3" id="KW-1185">Reference proteome</keyword>
<dbReference type="OrthoDB" id="3269398at2759"/>
<proteinExistence type="predicted"/>
<reference evidence="2 3" key="1">
    <citation type="submission" date="2014-04" db="EMBL/GenBank/DDBJ databases">
        <authorList>
            <consortium name="DOE Joint Genome Institute"/>
            <person name="Kuo A."/>
            <person name="Kohler A."/>
            <person name="Jargeat P."/>
            <person name="Nagy L.G."/>
            <person name="Floudas D."/>
            <person name="Copeland A."/>
            <person name="Barry K.W."/>
            <person name="Cichocki N."/>
            <person name="Veneault-Fourrey C."/>
            <person name="LaButti K."/>
            <person name="Lindquist E.A."/>
            <person name="Lipzen A."/>
            <person name="Lundell T."/>
            <person name="Morin E."/>
            <person name="Murat C."/>
            <person name="Sun H."/>
            <person name="Tunlid A."/>
            <person name="Henrissat B."/>
            <person name="Grigoriev I.V."/>
            <person name="Hibbett D.S."/>
            <person name="Martin F."/>
            <person name="Nordberg H.P."/>
            <person name="Cantor M.N."/>
            <person name="Hua S.X."/>
        </authorList>
    </citation>
    <scope>NUCLEOTIDE SEQUENCE [LARGE SCALE GENOMIC DNA]</scope>
    <source>
        <strain evidence="2 3">Ve08.2h10</strain>
    </source>
</reference>
<feature type="region of interest" description="Disordered" evidence="1">
    <location>
        <begin position="170"/>
        <end position="193"/>
    </location>
</feature>
<reference evidence="3" key="2">
    <citation type="submission" date="2015-01" db="EMBL/GenBank/DDBJ databases">
        <title>Evolutionary Origins and Diversification of the Mycorrhizal Mutualists.</title>
        <authorList>
            <consortium name="DOE Joint Genome Institute"/>
            <consortium name="Mycorrhizal Genomics Consortium"/>
            <person name="Kohler A."/>
            <person name="Kuo A."/>
            <person name="Nagy L.G."/>
            <person name="Floudas D."/>
            <person name="Copeland A."/>
            <person name="Barry K.W."/>
            <person name="Cichocki N."/>
            <person name="Veneault-Fourrey C."/>
            <person name="LaButti K."/>
            <person name="Lindquist E.A."/>
            <person name="Lipzen A."/>
            <person name="Lundell T."/>
            <person name="Morin E."/>
            <person name="Murat C."/>
            <person name="Riley R."/>
            <person name="Ohm R."/>
            <person name="Sun H."/>
            <person name="Tunlid A."/>
            <person name="Henrissat B."/>
            <person name="Grigoriev I.V."/>
            <person name="Hibbett D.S."/>
            <person name="Martin F."/>
        </authorList>
    </citation>
    <scope>NUCLEOTIDE SEQUENCE [LARGE SCALE GENOMIC DNA]</scope>
    <source>
        <strain evidence="3">Ve08.2h10</strain>
    </source>
</reference>
<organism evidence="2 3">
    <name type="scientific">Paxillus rubicundulus Ve08.2h10</name>
    <dbReference type="NCBI Taxonomy" id="930991"/>
    <lineage>
        <taxon>Eukaryota</taxon>
        <taxon>Fungi</taxon>
        <taxon>Dikarya</taxon>
        <taxon>Basidiomycota</taxon>
        <taxon>Agaricomycotina</taxon>
        <taxon>Agaricomycetes</taxon>
        <taxon>Agaricomycetidae</taxon>
        <taxon>Boletales</taxon>
        <taxon>Paxilineae</taxon>
        <taxon>Paxillaceae</taxon>
        <taxon>Paxillus</taxon>
    </lineage>
</organism>
<gene>
    <name evidence="2" type="ORF">PAXRUDRAFT_828295</name>
</gene>